<accession>A0A3B1CJH9</accession>
<dbReference type="EC" id="3.1.4.46" evidence="2"/>
<feature type="domain" description="GP-PDE" evidence="1">
    <location>
        <begin position="39"/>
        <end position="283"/>
    </location>
</feature>
<keyword evidence="2" id="KW-0378">Hydrolase</keyword>
<protein>
    <submittedName>
        <fullName evidence="2">Glycerophosphoryl diester phosphodiesterase</fullName>
        <ecNumber evidence="2">3.1.4.46</ecNumber>
    </submittedName>
</protein>
<dbReference type="PANTHER" id="PTHR46211:SF1">
    <property type="entry name" value="GLYCEROPHOSPHODIESTER PHOSPHODIESTERASE, CYTOPLASMIC"/>
    <property type="match status" value="1"/>
</dbReference>
<dbReference type="Gene3D" id="3.20.20.190">
    <property type="entry name" value="Phosphatidylinositol (PI) phosphodiesterase"/>
    <property type="match status" value="1"/>
</dbReference>
<dbReference type="GO" id="GO:0006629">
    <property type="term" value="P:lipid metabolic process"/>
    <property type="evidence" value="ECO:0007669"/>
    <property type="project" value="InterPro"/>
</dbReference>
<dbReference type="PROSITE" id="PS51257">
    <property type="entry name" value="PROKAR_LIPOPROTEIN"/>
    <property type="match status" value="1"/>
</dbReference>
<evidence type="ECO:0000259" key="1">
    <source>
        <dbReference type="PROSITE" id="PS51704"/>
    </source>
</evidence>
<dbReference type="GO" id="GO:0008889">
    <property type="term" value="F:glycerophosphodiester phosphodiesterase activity"/>
    <property type="evidence" value="ECO:0007669"/>
    <property type="project" value="UniProtKB-EC"/>
</dbReference>
<dbReference type="EMBL" id="UOGD01000123">
    <property type="protein sequence ID" value="VAX18965.1"/>
    <property type="molecule type" value="Genomic_DNA"/>
</dbReference>
<name>A0A3B1CJH9_9ZZZZ</name>
<dbReference type="PROSITE" id="PS50007">
    <property type="entry name" value="PIPLC_X_DOMAIN"/>
    <property type="match status" value="1"/>
</dbReference>
<dbReference type="SUPFAM" id="SSF51695">
    <property type="entry name" value="PLC-like phosphodiesterases"/>
    <property type="match status" value="1"/>
</dbReference>
<dbReference type="CDD" id="cd08563">
    <property type="entry name" value="GDPD_TtGDE_like"/>
    <property type="match status" value="1"/>
</dbReference>
<dbReference type="AlphaFoldDB" id="A0A3B1CJH9"/>
<gene>
    <name evidence="2" type="ORF">MNBD_IGNAVI01-530</name>
</gene>
<dbReference type="Pfam" id="PF03009">
    <property type="entry name" value="GDPD"/>
    <property type="match status" value="1"/>
</dbReference>
<evidence type="ECO:0000313" key="2">
    <source>
        <dbReference type="EMBL" id="VAX18965.1"/>
    </source>
</evidence>
<dbReference type="PANTHER" id="PTHR46211">
    <property type="entry name" value="GLYCEROPHOSPHORYL DIESTER PHOSPHODIESTERASE"/>
    <property type="match status" value="1"/>
</dbReference>
<dbReference type="InterPro" id="IPR030395">
    <property type="entry name" value="GP_PDE_dom"/>
</dbReference>
<reference evidence="2" key="1">
    <citation type="submission" date="2018-06" db="EMBL/GenBank/DDBJ databases">
        <authorList>
            <person name="Zhirakovskaya E."/>
        </authorList>
    </citation>
    <scope>NUCLEOTIDE SEQUENCE</scope>
</reference>
<sequence>MKIIKGLLIVLTLSLTISCSEKGENEMKTNDQKEGNNKIEVIAHRGGSNLAPENTLAAFKNAIKLGVDMIEIDVHLSKDGKIIVIHDEKIDRTTNGKGTIKDMTLAEIKKYDAGSLFDKRFKNERIPTLDEVMETLNGKVKLLIEIKDGDELYPGLEKKVVETIRKYNAVDWVIVQSFNENSVLRVRKMDPSITTFYLLGRNFNDFYSNIAKEVNAGKTIIKEYDGIAPHYSMLDSEKVKIFHKAGFKVFTWTVDKPKDMKKIIDMNVDGIITNSPDKLKEILNK</sequence>
<proteinExistence type="predicted"/>
<organism evidence="2">
    <name type="scientific">hydrothermal vent metagenome</name>
    <dbReference type="NCBI Taxonomy" id="652676"/>
    <lineage>
        <taxon>unclassified sequences</taxon>
        <taxon>metagenomes</taxon>
        <taxon>ecological metagenomes</taxon>
    </lineage>
</organism>
<dbReference type="InterPro" id="IPR017946">
    <property type="entry name" value="PLC-like_Pdiesterase_TIM-brl"/>
</dbReference>
<dbReference type="PROSITE" id="PS51704">
    <property type="entry name" value="GP_PDE"/>
    <property type="match status" value="1"/>
</dbReference>